<evidence type="ECO:0000256" key="1">
    <source>
        <dbReference type="SAM" id="Phobius"/>
    </source>
</evidence>
<dbReference type="Proteomes" id="UP000199074">
    <property type="component" value="Unassembled WGS sequence"/>
</dbReference>
<reference evidence="2 3" key="1">
    <citation type="submission" date="2016-10" db="EMBL/GenBank/DDBJ databases">
        <authorList>
            <person name="de Groot N.N."/>
        </authorList>
    </citation>
    <scope>NUCLEOTIDE SEQUENCE [LARGE SCALE GENOMIC DNA]</scope>
    <source>
        <strain evidence="2 3">IPL20</strain>
    </source>
</reference>
<protein>
    <submittedName>
        <fullName evidence="2">Uncharacterized protein</fullName>
    </submittedName>
</protein>
<organism evidence="2 3">
    <name type="scientific">Devosia crocina</name>
    <dbReference type="NCBI Taxonomy" id="429728"/>
    <lineage>
        <taxon>Bacteria</taxon>
        <taxon>Pseudomonadati</taxon>
        <taxon>Pseudomonadota</taxon>
        <taxon>Alphaproteobacteria</taxon>
        <taxon>Hyphomicrobiales</taxon>
        <taxon>Devosiaceae</taxon>
        <taxon>Devosia</taxon>
    </lineage>
</organism>
<keyword evidence="1" id="KW-0472">Membrane</keyword>
<name>A0A1I7N9B1_9HYPH</name>
<keyword evidence="3" id="KW-1185">Reference proteome</keyword>
<evidence type="ECO:0000313" key="3">
    <source>
        <dbReference type="Proteomes" id="UP000199074"/>
    </source>
</evidence>
<feature type="transmembrane region" description="Helical" evidence="1">
    <location>
        <begin position="33"/>
        <end position="51"/>
    </location>
</feature>
<accession>A0A1I7N9B1</accession>
<sequence>MTSLRNGNQRGRVAPAMSLTTYVSGPSDKTSRVWIIVALIAMAALGGYHIGDQPHAMAACQAQHSADTCAQTLR</sequence>
<evidence type="ECO:0000313" key="2">
    <source>
        <dbReference type="EMBL" id="SFV31262.1"/>
    </source>
</evidence>
<dbReference type="RefSeq" id="WP_139232503.1">
    <property type="nucleotide sequence ID" value="NZ_FPCK01000001.1"/>
</dbReference>
<dbReference type="STRING" id="429728.SAMN05216456_1284"/>
<dbReference type="EMBL" id="FPCK01000001">
    <property type="protein sequence ID" value="SFV31262.1"/>
    <property type="molecule type" value="Genomic_DNA"/>
</dbReference>
<keyword evidence="1" id="KW-1133">Transmembrane helix</keyword>
<gene>
    <name evidence="2" type="ORF">SAMN05216456_1284</name>
</gene>
<dbReference type="AlphaFoldDB" id="A0A1I7N9B1"/>
<keyword evidence="1" id="KW-0812">Transmembrane</keyword>
<proteinExistence type="predicted"/>